<dbReference type="AlphaFoldDB" id="A0A1W1EJG3"/>
<evidence type="ECO:0000313" key="1">
    <source>
        <dbReference type="EMBL" id="SHO80932.1"/>
    </source>
</evidence>
<proteinExistence type="predicted"/>
<protein>
    <submittedName>
        <fullName evidence="1">Uncharacterized protein</fullName>
    </submittedName>
</protein>
<organism evidence="1">
    <name type="scientific">hydrothermal vent metagenome</name>
    <dbReference type="NCBI Taxonomy" id="652676"/>
    <lineage>
        <taxon>unclassified sequences</taxon>
        <taxon>metagenomes</taxon>
        <taxon>ecological metagenomes</taxon>
    </lineage>
</organism>
<name>A0A1W1EJG3_9ZZZZ</name>
<accession>A0A1W1EJG3</accession>
<sequence length="73" mass="8369">MKKLNLSISGNRYEVTLEEDFADFIIQDLEESGIIFGRDNNPSNLLKAYLKIAKKSNSYEDELELLIETLDSI</sequence>
<reference evidence="1" key="1">
    <citation type="submission" date="2016-10" db="EMBL/GenBank/DDBJ databases">
        <authorList>
            <person name="de Groot N.N."/>
        </authorList>
    </citation>
    <scope>NUCLEOTIDE SEQUENCE</scope>
</reference>
<dbReference type="EMBL" id="FRYL01000021">
    <property type="protein sequence ID" value="SHO80932.1"/>
    <property type="molecule type" value="Genomic_DNA"/>
</dbReference>
<gene>
    <name evidence="1" type="ORF">MNB_SV-15-583</name>
</gene>